<sequence>MSLFDSIKGSLGGALGTAAASALPGIIEKVFPGGLQGLLNQLAQSGYGKQVNSWLGRGENEPITTDDLRNALNDSHTREIAEKLGIPYDQVLETLAKVLPQAVDQHSPNGQLQAPAPAEGGHAA</sequence>
<dbReference type="RefSeq" id="WP_147078340.1">
    <property type="nucleotide sequence ID" value="NZ_BJZT01000017.1"/>
</dbReference>
<dbReference type="EMBL" id="BJZT01000017">
    <property type="protein sequence ID" value="GEO99441.1"/>
    <property type="molecule type" value="Genomic_DNA"/>
</dbReference>
<evidence type="ECO:0000313" key="2">
    <source>
        <dbReference type="EMBL" id="GEO99441.1"/>
    </source>
</evidence>
<organism evidence="2 3">
    <name type="scientific">Methylobacterium haplocladii</name>
    <dbReference type="NCBI Taxonomy" id="1176176"/>
    <lineage>
        <taxon>Bacteria</taxon>
        <taxon>Pseudomonadati</taxon>
        <taxon>Pseudomonadota</taxon>
        <taxon>Alphaproteobacteria</taxon>
        <taxon>Hyphomicrobiales</taxon>
        <taxon>Methylobacteriaceae</taxon>
        <taxon>Methylobacterium</taxon>
    </lineage>
</organism>
<evidence type="ECO:0000256" key="1">
    <source>
        <dbReference type="SAM" id="MobiDB-lite"/>
    </source>
</evidence>
<reference evidence="2 3" key="1">
    <citation type="submission" date="2019-07" db="EMBL/GenBank/DDBJ databases">
        <title>Whole genome shotgun sequence of Methylobacterium haplocladii NBRC 107714.</title>
        <authorList>
            <person name="Hosoyama A."/>
            <person name="Uohara A."/>
            <person name="Ohji S."/>
            <person name="Ichikawa N."/>
        </authorList>
    </citation>
    <scope>NUCLEOTIDE SEQUENCE [LARGE SCALE GENOMIC DNA]</scope>
    <source>
        <strain evidence="2 3">NBRC 107714</strain>
    </source>
</reference>
<protein>
    <recommendedName>
        <fullName evidence="4">DUF937 domain-containing protein</fullName>
    </recommendedName>
</protein>
<dbReference type="OrthoDB" id="4235777at2"/>
<comment type="caution">
    <text evidence="2">The sequence shown here is derived from an EMBL/GenBank/DDBJ whole genome shotgun (WGS) entry which is preliminary data.</text>
</comment>
<dbReference type="InterPro" id="IPR045372">
    <property type="entry name" value="YidB"/>
</dbReference>
<accession>A0A512IP05</accession>
<dbReference type="Proteomes" id="UP000321258">
    <property type="component" value="Unassembled WGS sequence"/>
</dbReference>
<dbReference type="AlphaFoldDB" id="A0A512IP05"/>
<dbReference type="SUPFAM" id="SSF140804">
    <property type="entry name" value="YidB-like"/>
    <property type="match status" value="1"/>
</dbReference>
<keyword evidence="3" id="KW-1185">Reference proteome</keyword>
<evidence type="ECO:0000313" key="3">
    <source>
        <dbReference type="Proteomes" id="UP000321258"/>
    </source>
</evidence>
<dbReference type="Gene3D" id="1.10.10.690">
    <property type="entry name" value="YidB-like"/>
    <property type="match status" value="1"/>
</dbReference>
<feature type="region of interest" description="Disordered" evidence="1">
    <location>
        <begin position="102"/>
        <end position="124"/>
    </location>
</feature>
<name>A0A512IP05_9HYPH</name>
<evidence type="ECO:0008006" key="4">
    <source>
        <dbReference type="Google" id="ProtNLM"/>
    </source>
</evidence>
<dbReference type="InterPro" id="IPR027405">
    <property type="entry name" value="YidB-like"/>
</dbReference>
<dbReference type="Pfam" id="PF20159">
    <property type="entry name" value="YidB"/>
    <property type="match status" value="1"/>
</dbReference>
<gene>
    <name evidence="2" type="ORF">MHA02_18290</name>
</gene>
<proteinExistence type="predicted"/>